<evidence type="ECO:0000256" key="2">
    <source>
        <dbReference type="ARBA" id="ARBA00023125"/>
    </source>
</evidence>
<protein>
    <submittedName>
        <fullName evidence="6">TetR family transcriptional regulator</fullName>
    </submittedName>
</protein>
<evidence type="ECO:0000256" key="1">
    <source>
        <dbReference type="ARBA" id="ARBA00023015"/>
    </source>
</evidence>
<evidence type="ECO:0000259" key="5">
    <source>
        <dbReference type="PROSITE" id="PS50977"/>
    </source>
</evidence>
<sequence>MPRITEEQKQLNRERIVNAAGEGFRARGIDGIGIEEVMKAAGMTHGGFYNHFASKDDLALEVLHQGFTDSLNALDAIRKAHPRSAKAAVNDMVDSYVSAQHRDHAEVGCASASLVTDAGRHGVAAQAEYQRGLDGYFGAITEMLLDRARQSGSDLNPVEARERAIALFSQMVGSLVISRAVAEAAPGLSAEILTANRKQLKRP</sequence>
<evidence type="ECO:0000313" key="6">
    <source>
        <dbReference type="EMBL" id="ANZ40848.1"/>
    </source>
</evidence>
<dbReference type="PROSITE" id="PS50977">
    <property type="entry name" value="HTH_TETR_2"/>
    <property type="match status" value="1"/>
</dbReference>
<dbReference type="SUPFAM" id="SSF48498">
    <property type="entry name" value="Tetracyclin repressor-like, C-terminal domain"/>
    <property type="match status" value="1"/>
</dbReference>
<name>A0A1B2HT24_9PSEU</name>
<accession>A0A1B2HT24</accession>
<dbReference type="SUPFAM" id="SSF46689">
    <property type="entry name" value="Homeodomain-like"/>
    <property type="match status" value="1"/>
</dbReference>
<dbReference type="GO" id="GO:0003677">
    <property type="term" value="F:DNA binding"/>
    <property type="evidence" value="ECO:0007669"/>
    <property type="project" value="UniProtKB-UniRule"/>
</dbReference>
<dbReference type="RefSeq" id="WP_065919185.1">
    <property type="nucleotide sequence ID" value="NZ_CP016793.1"/>
</dbReference>
<proteinExistence type="predicted"/>
<dbReference type="AlphaFoldDB" id="A0A1B2HT24"/>
<dbReference type="EMBL" id="CP016793">
    <property type="protein sequence ID" value="ANZ40848.1"/>
    <property type="molecule type" value="Genomic_DNA"/>
</dbReference>
<evidence type="ECO:0000256" key="3">
    <source>
        <dbReference type="ARBA" id="ARBA00023163"/>
    </source>
</evidence>
<reference evidence="6 7" key="1">
    <citation type="submission" date="2016-07" db="EMBL/GenBank/DDBJ databases">
        <title>Complete genome sequence of the Lentzea guizhouensis DHS C013.</title>
        <authorList>
            <person name="Cao C."/>
        </authorList>
    </citation>
    <scope>NUCLEOTIDE SEQUENCE [LARGE SCALE GENOMIC DNA]</scope>
    <source>
        <strain evidence="6 7">DHS C013</strain>
    </source>
</reference>
<dbReference type="PRINTS" id="PR00455">
    <property type="entry name" value="HTHTETR"/>
</dbReference>
<feature type="domain" description="HTH tetR-type" evidence="5">
    <location>
        <begin position="10"/>
        <end position="70"/>
    </location>
</feature>
<dbReference type="PANTHER" id="PTHR47506:SF7">
    <property type="entry name" value="TRANSCRIPTIONAL REGULATORY PROTEIN"/>
    <property type="match status" value="1"/>
</dbReference>
<dbReference type="InterPro" id="IPR001647">
    <property type="entry name" value="HTH_TetR"/>
</dbReference>
<dbReference type="STRING" id="1586287.BBK82_37560"/>
<dbReference type="Gene3D" id="1.10.357.10">
    <property type="entry name" value="Tetracycline Repressor, domain 2"/>
    <property type="match status" value="1"/>
</dbReference>
<dbReference type="Proteomes" id="UP000093053">
    <property type="component" value="Chromosome"/>
</dbReference>
<dbReference type="Gene3D" id="1.10.10.60">
    <property type="entry name" value="Homeodomain-like"/>
    <property type="match status" value="1"/>
</dbReference>
<dbReference type="InterPro" id="IPR036271">
    <property type="entry name" value="Tet_transcr_reg_TetR-rel_C_sf"/>
</dbReference>
<keyword evidence="3" id="KW-0804">Transcription</keyword>
<keyword evidence="2 4" id="KW-0238">DNA-binding</keyword>
<keyword evidence="1" id="KW-0805">Transcription regulation</keyword>
<keyword evidence="7" id="KW-1185">Reference proteome</keyword>
<organism evidence="6 7">
    <name type="scientific">Lentzea guizhouensis</name>
    <dbReference type="NCBI Taxonomy" id="1586287"/>
    <lineage>
        <taxon>Bacteria</taxon>
        <taxon>Bacillati</taxon>
        <taxon>Actinomycetota</taxon>
        <taxon>Actinomycetes</taxon>
        <taxon>Pseudonocardiales</taxon>
        <taxon>Pseudonocardiaceae</taxon>
        <taxon>Lentzea</taxon>
    </lineage>
</organism>
<dbReference type="KEGG" id="led:BBK82_37560"/>
<dbReference type="InterPro" id="IPR009057">
    <property type="entry name" value="Homeodomain-like_sf"/>
</dbReference>
<evidence type="ECO:0000313" key="7">
    <source>
        <dbReference type="Proteomes" id="UP000093053"/>
    </source>
</evidence>
<gene>
    <name evidence="6" type="ORF">BBK82_37560</name>
</gene>
<dbReference type="OrthoDB" id="9798857at2"/>
<dbReference type="Pfam" id="PF00440">
    <property type="entry name" value="TetR_N"/>
    <property type="match status" value="1"/>
</dbReference>
<feature type="DNA-binding region" description="H-T-H motif" evidence="4">
    <location>
        <begin position="33"/>
        <end position="52"/>
    </location>
</feature>
<dbReference type="PANTHER" id="PTHR47506">
    <property type="entry name" value="TRANSCRIPTIONAL REGULATORY PROTEIN"/>
    <property type="match status" value="1"/>
</dbReference>
<evidence type="ECO:0000256" key="4">
    <source>
        <dbReference type="PROSITE-ProRule" id="PRU00335"/>
    </source>
</evidence>